<protein>
    <submittedName>
        <fullName evidence="1">Mobile element protein</fullName>
    </submittedName>
</protein>
<dbReference type="EMBL" id="CTRP01000012">
    <property type="protein sequence ID" value="CQR73450.1"/>
    <property type="molecule type" value="Genomic_DNA"/>
</dbReference>
<proteinExistence type="predicted"/>
<dbReference type="AlphaFoldDB" id="A0A0U1L190"/>
<evidence type="ECO:0000313" key="1">
    <source>
        <dbReference type="EMBL" id="CQR73450.1"/>
    </source>
</evidence>
<keyword evidence="2" id="KW-1185">Reference proteome</keyword>
<accession>A0A0U1L190</accession>
<dbReference type="Proteomes" id="UP000049855">
    <property type="component" value="Unassembled WGS sequence"/>
</dbReference>
<gene>
    <name evidence="1" type="ORF">SpAn4DRAFT_2682</name>
</gene>
<sequence length="100" mass="11296">MLIPIQKPMMKNYHFRGKLIQGKLCIGSCYVGNEGTIIIFCSQYSESEWYDQLGDSASPLADATLDRIVHDAYKINIESIDLAKDMSMREVYGLDKALSK</sequence>
<reference evidence="2" key="1">
    <citation type="submission" date="2015-03" db="EMBL/GenBank/DDBJ databases">
        <authorList>
            <person name="Nijsse Bart"/>
        </authorList>
    </citation>
    <scope>NUCLEOTIDE SEQUENCE [LARGE SCALE GENOMIC DNA]</scope>
</reference>
<evidence type="ECO:0000313" key="2">
    <source>
        <dbReference type="Proteomes" id="UP000049855"/>
    </source>
</evidence>
<dbReference type="GO" id="GO:0005524">
    <property type="term" value="F:ATP binding"/>
    <property type="evidence" value="ECO:0007669"/>
    <property type="project" value="InterPro"/>
</dbReference>
<name>A0A0U1L190_9FIRM</name>
<organism evidence="1 2">
    <name type="scientific">Sporomusa ovata</name>
    <dbReference type="NCBI Taxonomy" id="2378"/>
    <lineage>
        <taxon>Bacteria</taxon>
        <taxon>Bacillati</taxon>
        <taxon>Bacillota</taxon>
        <taxon>Negativicutes</taxon>
        <taxon>Selenomonadales</taxon>
        <taxon>Sporomusaceae</taxon>
        <taxon>Sporomusa</taxon>
    </lineage>
</organism>